<dbReference type="NCBIfam" id="TIGR02937">
    <property type="entry name" value="sigma70-ECF"/>
    <property type="match status" value="1"/>
</dbReference>
<dbReference type="InterPro" id="IPR013325">
    <property type="entry name" value="RNA_pol_sigma_r2"/>
</dbReference>
<protein>
    <submittedName>
        <fullName evidence="9">RNA polymerase sigma factor</fullName>
    </submittedName>
</protein>
<organism evidence="9 10">
    <name type="scientific">Xiamenia xianingshaonis</name>
    <dbReference type="NCBI Taxonomy" id="2682776"/>
    <lineage>
        <taxon>Bacteria</taxon>
        <taxon>Bacillati</taxon>
        <taxon>Actinomycetota</taxon>
        <taxon>Coriobacteriia</taxon>
        <taxon>Eggerthellales</taxon>
        <taxon>Eggerthellaceae</taxon>
        <taxon>Xiamenia</taxon>
    </lineage>
</organism>
<evidence type="ECO:0000259" key="8">
    <source>
        <dbReference type="Pfam" id="PF08281"/>
    </source>
</evidence>
<dbReference type="PANTHER" id="PTHR43133">
    <property type="entry name" value="RNA POLYMERASE ECF-TYPE SIGMA FACTO"/>
    <property type="match status" value="1"/>
</dbReference>
<dbReference type="InterPro" id="IPR007627">
    <property type="entry name" value="RNA_pol_sigma70_r2"/>
</dbReference>
<keyword evidence="5" id="KW-0804">Transcription</keyword>
<dbReference type="CDD" id="cd06171">
    <property type="entry name" value="Sigma70_r4"/>
    <property type="match status" value="1"/>
</dbReference>
<dbReference type="Gene3D" id="1.10.10.10">
    <property type="entry name" value="Winged helix-like DNA-binding domain superfamily/Winged helix DNA-binding domain"/>
    <property type="match status" value="1"/>
</dbReference>
<evidence type="ECO:0000313" key="10">
    <source>
        <dbReference type="Proteomes" id="UP000671910"/>
    </source>
</evidence>
<accession>A0A9E6MPW7</accession>
<dbReference type="EMBL" id="CP072829">
    <property type="protein sequence ID" value="QTU84284.1"/>
    <property type="molecule type" value="Genomic_DNA"/>
</dbReference>
<evidence type="ECO:0000256" key="5">
    <source>
        <dbReference type="ARBA" id="ARBA00023163"/>
    </source>
</evidence>
<evidence type="ECO:0000256" key="1">
    <source>
        <dbReference type="ARBA" id="ARBA00010641"/>
    </source>
</evidence>
<dbReference type="GO" id="GO:0016987">
    <property type="term" value="F:sigma factor activity"/>
    <property type="evidence" value="ECO:0007669"/>
    <property type="project" value="UniProtKB-KW"/>
</dbReference>
<dbReference type="GO" id="GO:0006352">
    <property type="term" value="P:DNA-templated transcription initiation"/>
    <property type="evidence" value="ECO:0007669"/>
    <property type="project" value="InterPro"/>
</dbReference>
<dbReference type="RefSeq" id="WP_166340030.1">
    <property type="nucleotide sequence ID" value="NZ_CP072829.1"/>
</dbReference>
<dbReference type="Pfam" id="PF08281">
    <property type="entry name" value="Sigma70_r4_2"/>
    <property type="match status" value="1"/>
</dbReference>
<dbReference type="InterPro" id="IPR013249">
    <property type="entry name" value="RNA_pol_sigma70_r4_t2"/>
</dbReference>
<proteinExistence type="inferred from homology"/>
<reference evidence="9" key="1">
    <citation type="submission" date="2021-04" db="EMBL/GenBank/DDBJ databases">
        <title>Novel species in family Eggerthellaceae.</title>
        <authorList>
            <person name="Zhang G."/>
        </authorList>
    </citation>
    <scope>NUCLEOTIDE SEQUENCE</scope>
    <source>
        <strain evidence="9">Zg-886</strain>
    </source>
</reference>
<dbReference type="AlphaFoldDB" id="A0A9E6MPW7"/>
<evidence type="ECO:0000313" key="9">
    <source>
        <dbReference type="EMBL" id="QTU84284.1"/>
    </source>
</evidence>
<keyword evidence="2" id="KW-0805">Transcription regulation</keyword>
<keyword evidence="4" id="KW-0238">DNA-binding</keyword>
<keyword evidence="3" id="KW-0731">Sigma factor</keyword>
<dbReference type="InterPro" id="IPR014284">
    <property type="entry name" value="RNA_pol_sigma-70_dom"/>
</dbReference>
<sequence length="182" mass="20109">MLPRKRQADANSLEAAIDRFGDTVLRLAMSRLRNKADAEDVFQNVFLALHRSAPDFASAEHQKAWLLRTTCNACNDLARHRSRRMAAPLEGIDVADAAAPDESTEAFDAALAALTEAQRTAVHLYYYEGYSAAEIGRITDENPTTVRSHLMRARKAMRLSLERSDTAPHSPSSALTRKAADL</sequence>
<evidence type="ECO:0000256" key="6">
    <source>
        <dbReference type="SAM" id="MobiDB-lite"/>
    </source>
</evidence>
<dbReference type="PANTHER" id="PTHR43133:SF8">
    <property type="entry name" value="RNA POLYMERASE SIGMA FACTOR HI_1459-RELATED"/>
    <property type="match status" value="1"/>
</dbReference>
<dbReference type="InterPro" id="IPR039425">
    <property type="entry name" value="RNA_pol_sigma-70-like"/>
</dbReference>
<comment type="similarity">
    <text evidence="1">Belongs to the sigma-70 factor family. ECF subfamily.</text>
</comment>
<dbReference type="SUPFAM" id="SSF88659">
    <property type="entry name" value="Sigma3 and sigma4 domains of RNA polymerase sigma factors"/>
    <property type="match status" value="1"/>
</dbReference>
<feature type="domain" description="RNA polymerase sigma-70 region 2" evidence="7">
    <location>
        <begin position="17"/>
        <end position="84"/>
    </location>
</feature>
<dbReference type="Gene3D" id="1.10.1740.10">
    <property type="match status" value="1"/>
</dbReference>
<evidence type="ECO:0000259" key="7">
    <source>
        <dbReference type="Pfam" id="PF04542"/>
    </source>
</evidence>
<dbReference type="KEGG" id="ebz:J7S26_08060"/>
<dbReference type="Pfam" id="PF04542">
    <property type="entry name" value="Sigma70_r2"/>
    <property type="match status" value="1"/>
</dbReference>
<dbReference type="GO" id="GO:0003677">
    <property type="term" value="F:DNA binding"/>
    <property type="evidence" value="ECO:0007669"/>
    <property type="project" value="UniProtKB-KW"/>
</dbReference>
<name>A0A9E6MPW7_9ACTN</name>
<dbReference type="InterPro" id="IPR036388">
    <property type="entry name" value="WH-like_DNA-bd_sf"/>
</dbReference>
<dbReference type="InterPro" id="IPR013324">
    <property type="entry name" value="RNA_pol_sigma_r3/r4-like"/>
</dbReference>
<dbReference type="SUPFAM" id="SSF88946">
    <property type="entry name" value="Sigma2 domain of RNA polymerase sigma factors"/>
    <property type="match status" value="1"/>
</dbReference>
<feature type="region of interest" description="Disordered" evidence="6">
    <location>
        <begin position="159"/>
        <end position="182"/>
    </location>
</feature>
<feature type="domain" description="RNA polymerase sigma factor 70 region 4 type 2" evidence="8">
    <location>
        <begin position="105"/>
        <end position="157"/>
    </location>
</feature>
<gene>
    <name evidence="9" type="ORF">J7S26_08060</name>
</gene>
<evidence type="ECO:0000256" key="4">
    <source>
        <dbReference type="ARBA" id="ARBA00023125"/>
    </source>
</evidence>
<evidence type="ECO:0000256" key="2">
    <source>
        <dbReference type="ARBA" id="ARBA00023015"/>
    </source>
</evidence>
<dbReference type="Proteomes" id="UP000671910">
    <property type="component" value="Chromosome"/>
</dbReference>
<evidence type="ECO:0000256" key="3">
    <source>
        <dbReference type="ARBA" id="ARBA00023082"/>
    </source>
</evidence>